<gene>
    <name evidence="1" type="ORF">S06H3_60950</name>
</gene>
<proteinExistence type="predicted"/>
<feature type="non-terminal residue" evidence="1">
    <location>
        <position position="178"/>
    </location>
</feature>
<comment type="caution">
    <text evidence="1">The sequence shown here is derived from an EMBL/GenBank/DDBJ whole genome shotgun (WGS) entry which is preliminary data.</text>
</comment>
<sequence>EGMVKYAIGWSWDDAQVHPSILNNLLLKGCLKRVFKSNSYTGYRLTDEGKAMLELIGTATINELHETELHVPEDIFDIIEGYSEIKEMFINSLKGDPVDFLMVGVPGSAKTMFLSELERIAGATPTVLGGTASKVGIIDILFDYKPKVLLLDEFEHINTKDYTVLLSLCETRTISETK</sequence>
<dbReference type="InterPro" id="IPR027417">
    <property type="entry name" value="P-loop_NTPase"/>
</dbReference>
<evidence type="ECO:0000313" key="1">
    <source>
        <dbReference type="EMBL" id="GAI48530.1"/>
    </source>
</evidence>
<name>X1QC00_9ZZZZ</name>
<evidence type="ECO:0008006" key="2">
    <source>
        <dbReference type="Google" id="ProtNLM"/>
    </source>
</evidence>
<dbReference type="Gene3D" id="3.40.50.300">
    <property type="entry name" value="P-loop containing nucleotide triphosphate hydrolases"/>
    <property type="match status" value="1"/>
</dbReference>
<accession>X1QC00</accession>
<protein>
    <recommendedName>
        <fullName evidence="2">MCM domain-containing protein</fullName>
    </recommendedName>
</protein>
<dbReference type="AlphaFoldDB" id="X1QC00"/>
<feature type="non-terminal residue" evidence="1">
    <location>
        <position position="1"/>
    </location>
</feature>
<dbReference type="SUPFAM" id="SSF52540">
    <property type="entry name" value="P-loop containing nucleoside triphosphate hydrolases"/>
    <property type="match status" value="1"/>
</dbReference>
<organism evidence="1">
    <name type="scientific">marine sediment metagenome</name>
    <dbReference type="NCBI Taxonomy" id="412755"/>
    <lineage>
        <taxon>unclassified sequences</taxon>
        <taxon>metagenomes</taxon>
        <taxon>ecological metagenomes</taxon>
    </lineage>
</organism>
<reference evidence="1" key="1">
    <citation type="journal article" date="2014" name="Front. Microbiol.">
        <title>High frequency of phylogenetically diverse reductive dehalogenase-homologous genes in deep subseafloor sedimentary metagenomes.</title>
        <authorList>
            <person name="Kawai M."/>
            <person name="Futagami T."/>
            <person name="Toyoda A."/>
            <person name="Takaki Y."/>
            <person name="Nishi S."/>
            <person name="Hori S."/>
            <person name="Arai W."/>
            <person name="Tsubouchi T."/>
            <person name="Morono Y."/>
            <person name="Uchiyama I."/>
            <person name="Ito T."/>
            <person name="Fujiyama A."/>
            <person name="Inagaki F."/>
            <person name="Takami H."/>
        </authorList>
    </citation>
    <scope>NUCLEOTIDE SEQUENCE</scope>
    <source>
        <strain evidence="1">Expedition CK06-06</strain>
    </source>
</reference>
<dbReference type="EMBL" id="BARV01039857">
    <property type="protein sequence ID" value="GAI48530.1"/>
    <property type="molecule type" value="Genomic_DNA"/>
</dbReference>